<dbReference type="Pfam" id="PF08818">
    <property type="entry name" value="DUF1801"/>
    <property type="match status" value="1"/>
</dbReference>
<dbReference type="Proteomes" id="UP000664357">
    <property type="component" value="Unassembled WGS sequence"/>
</dbReference>
<evidence type="ECO:0000313" key="2">
    <source>
        <dbReference type="EMBL" id="MEO1771429.1"/>
    </source>
</evidence>
<sequence length="113" mass="12804">MPKKIPATDTQAYIEQSPAEAQDILSQLVSLLRKTQPVEETIKWGLPFFLYNEMRANIAAYKAHVSVSFSEDLTPEQVKEAKDLGYATGQKRLNIRFDQSVPEPLIKKIIAKK</sequence>
<reference evidence="2 3" key="1">
    <citation type="submission" date="2021-03" db="EMBL/GenBank/DDBJ databases">
        <authorList>
            <person name="Gilmore M.S."/>
            <person name="Schwartzman J."/>
            <person name="Van Tyne D."/>
            <person name="Martin M."/>
            <person name="Earl A.M."/>
            <person name="Manson A.L."/>
            <person name="Straub T."/>
            <person name="Salamzade R."/>
            <person name="Saavedra J."/>
            <person name="Lebreton F."/>
            <person name="Prichula J."/>
            <person name="Schaufler K."/>
            <person name="Gaca A."/>
            <person name="Sgardioli B."/>
            <person name="Wagenaar J."/>
            <person name="Strong T."/>
        </authorList>
    </citation>
    <scope>NUCLEOTIDE SEQUENCE [LARGE SCALE GENOMIC DNA]</scope>
    <source>
        <strain evidence="2 3">665A</strain>
    </source>
</reference>
<accession>A0ABV0EV50</accession>
<dbReference type="EMBL" id="JAFREL020000003">
    <property type="protein sequence ID" value="MEO1771429.1"/>
    <property type="molecule type" value="Genomic_DNA"/>
</dbReference>
<dbReference type="Gene3D" id="3.90.1150.200">
    <property type="match status" value="1"/>
</dbReference>
<keyword evidence="3" id="KW-1185">Reference proteome</keyword>
<proteinExistence type="predicted"/>
<evidence type="ECO:0000259" key="1">
    <source>
        <dbReference type="Pfam" id="PF08818"/>
    </source>
</evidence>
<feature type="domain" description="YdhG-like" evidence="1">
    <location>
        <begin position="22"/>
        <end position="112"/>
    </location>
</feature>
<evidence type="ECO:0000313" key="3">
    <source>
        <dbReference type="Proteomes" id="UP000664357"/>
    </source>
</evidence>
<dbReference type="SUPFAM" id="SSF159888">
    <property type="entry name" value="YdhG-like"/>
    <property type="match status" value="1"/>
</dbReference>
<reference evidence="2 3" key="2">
    <citation type="submission" date="2024-02" db="EMBL/GenBank/DDBJ databases">
        <title>The Genome Sequence of Enterococcus sp. DIV0159.</title>
        <authorList>
            <person name="Earl A."/>
            <person name="Manson A."/>
            <person name="Gilmore M."/>
            <person name="Sanders J."/>
            <person name="Shea T."/>
            <person name="Howe W."/>
            <person name="Livny J."/>
            <person name="Cuomo C."/>
            <person name="Neafsey D."/>
            <person name="Birren B."/>
        </authorList>
    </citation>
    <scope>NUCLEOTIDE SEQUENCE [LARGE SCALE GENOMIC DNA]</scope>
    <source>
        <strain evidence="2 3">665A</strain>
    </source>
</reference>
<organism evidence="2 3">
    <name type="scientific">Candidatus Enterococcus ferrettii</name>
    <dbReference type="NCBI Taxonomy" id="2815324"/>
    <lineage>
        <taxon>Bacteria</taxon>
        <taxon>Bacillati</taxon>
        <taxon>Bacillota</taxon>
        <taxon>Bacilli</taxon>
        <taxon>Lactobacillales</taxon>
        <taxon>Enterococcaceae</taxon>
        <taxon>Enterococcus</taxon>
    </lineage>
</organism>
<gene>
    <name evidence="2" type="ORF">JZO67_003409</name>
</gene>
<name>A0ABV0EV50_9ENTE</name>
<dbReference type="RefSeq" id="WP_207702751.1">
    <property type="nucleotide sequence ID" value="NZ_JAFREL020000003.1"/>
</dbReference>
<comment type="caution">
    <text evidence="2">The sequence shown here is derived from an EMBL/GenBank/DDBJ whole genome shotgun (WGS) entry which is preliminary data.</text>
</comment>
<dbReference type="InterPro" id="IPR014922">
    <property type="entry name" value="YdhG-like"/>
</dbReference>
<protein>
    <recommendedName>
        <fullName evidence="1">YdhG-like domain-containing protein</fullName>
    </recommendedName>
</protein>